<name>A0A5K1K6B7_9APHY</name>
<dbReference type="Gene3D" id="3.40.50.11350">
    <property type="match status" value="1"/>
</dbReference>
<gene>
    <name evidence="3" type="primary">A0A068BFA5</name>
</gene>
<organism evidence="3">
    <name type="scientific">Ganoderma boninense</name>
    <dbReference type="NCBI Taxonomy" id="34458"/>
    <lineage>
        <taxon>Eukaryota</taxon>
        <taxon>Fungi</taxon>
        <taxon>Dikarya</taxon>
        <taxon>Basidiomycota</taxon>
        <taxon>Agaricomycotina</taxon>
        <taxon>Agaricomycetes</taxon>
        <taxon>Polyporales</taxon>
        <taxon>Polyporaceae</taxon>
        <taxon>Ganoderma</taxon>
    </lineage>
</organism>
<dbReference type="EMBL" id="LR729472">
    <property type="protein sequence ID" value="VWP01562.1"/>
    <property type="molecule type" value="Genomic_DNA"/>
</dbReference>
<proteinExistence type="predicted"/>
<dbReference type="CDD" id="cd11296">
    <property type="entry name" value="O-FucT_like"/>
    <property type="match status" value="1"/>
</dbReference>
<protein>
    <submittedName>
        <fullName evidence="3">MkkA</fullName>
    </submittedName>
</protein>
<dbReference type="AlphaFoldDB" id="A0A5K1K6B7"/>
<accession>A0A5K1K6B7</accession>
<sequence>MLSSLGFLTRGSGYRYTLLGARPSTKWIPRRRNCLLLCGLVLIACAGVAVLSFVDFETLPVWAAPKTPSIHDLPPVYSLYHERELQLPQQQWNRTKHEEHEKLFYVSGPLTDGGWGFAFQEHLLHAYLAYRLGRTFVFDNYTLKRENSGYTRSFGYAIPSEIPYTALIRGPMVGELWGPGYNHVAPAVTKTYFDRICTSRTNFFVYDLYNNVKIEQYRKADMIVNAWSDWTNRVHEIPCVEAWGGPIFDHWQTFDIPGSLDPIWPDLISTPLLTRFSWSPLIELAFDTNRDLFFPALSLARTPYLSALPYNTSASAFATTLNAARYPPIPGLMAIHVPKAHNYAAHCTFVADNGAPFVSVNAFSSLPDAATGIPDRTNQSPGEGTTSPSRREAAALRRRCYPSIPGIVAKVRAVRATAASAGVRLLHIMTDGGPAYAGRLKRALWDAFPGEWDSVSSSEDLVLNWEQRFVSEAVDALVAQRAQVFIGNGFSMLTANAVIMRLANNFSTESTRFW</sequence>
<reference evidence="3" key="1">
    <citation type="submission" date="2019-10" db="EMBL/GenBank/DDBJ databases">
        <authorList>
            <person name="Nor Muhammad N."/>
        </authorList>
    </citation>
    <scope>NUCLEOTIDE SEQUENCE</scope>
</reference>
<evidence type="ECO:0000256" key="1">
    <source>
        <dbReference type="SAM" id="MobiDB-lite"/>
    </source>
</evidence>
<feature type="region of interest" description="Disordered" evidence="1">
    <location>
        <begin position="370"/>
        <end position="392"/>
    </location>
</feature>
<evidence type="ECO:0000313" key="3">
    <source>
        <dbReference type="EMBL" id="VWP01562.1"/>
    </source>
</evidence>
<feature type="transmembrane region" description="Helical" evidence="2">
    <location>
        <begin position="34"/>
        <end position="54"/>
    </location>
</feature>
<evidence type="ECO:0000256" key="2">
    <source>
        <dbReference type="SAM" id="Phobius"/>
    </source>
</evidence>
<feature type="compositionally biased region" description="Polar residues" evidence="1">
    <location>
        <begin position="376"/>
        <end position="388"/>
    </location>
</feature>
<keyword evidence="2" id="KW-1133">Transmembrane helix</keyword>
<keyword evidence="2" id="KW-0472">Membrane</keyword>
<keyword evidence="2" id="KW-0812">Transmembrane</keyword>